<sequence>MSDCYYFQHNCIHYIAKSIGLTLQIIGFRCSNYLHGHRHADCFYKTFLKEWVALRSSVNSSVVP</sequence>
<comment type="caution">
    <text evidence="1">The sequence shown here is derived from an EMBL/GenBank/DDBJ whole genome shotgun (WGS) entry which is preliminary data.</text>
</comment>
<reference evidence="1" key="1">
    <citation type="submission" date="2023-05" db="EMBL/GenBank/DDBJ databases">
        <authorList>
            <person name="Stuckert A."/>
        </authorList>
    </citation>
    <scope>NUCLEOTIDE SEQUENCE</scope>
</reference>
<protein>
    <submittedName>
        <fullName evidence="1">Uncharacterized protein</fullName>
    </submittedName>
</protein>
<evidence type="ECO:0000313" key="2">
    <source>
        <dbReference type="Proteomes" id="UP001162483"/>
    </source>
</evidence>
<evidence type="ECO:0000313" key="1">
    <source>
        <dbReference type="EMBL" id="CAI9577447.1"/>
    </source>
</evidence>
<gene>
    <name evidence="1" type="ORF">SPARVUS_LOCUS8716359</name>
</gene>
<keyword evidence="2" id="KW-1185">Reference proteome</keyword>
<organism evidence="1 2">
    <name type="scientific">Staurois parvus</name>
    <dbReference type="NCBI Taxonomy" id="386267"/>
    <lineage>
        <taxon>Eukaryota</taxon>
        <taxon>Metazoa</taxon>
        <taxon>Chordata</taxon>
        <taxon>Craniata</taxon>
        <taxon>Vertebrata</taxon>
        <taxon>Euteleostomi</taxon>
        <taxon>Amphibia</taxon>
        <taxon>Batrachia</taxon>
        <taxon>Anura</taxon>
        <taxon>Neobatrachia</taxon>
        <taxon>Ranoidea</taxon>
        <taxon>Ranidae</taxon>
        <taxon>Staurois</taxon>
    </lineage>
</organism>
<dbReference type="EMBL" id="CATNWA010014916">
    <property type="protein sequence ID" value="CAI9577447.1"/>
    <property type="molecule type" value="Genomic_DNA"/>
</dbReference>
<accession>A0ABN9E1K9</accession>
<proteinExistence type="predicted"/>
<dbReference type="Proteomes" id="UP001162483">
    <property type="component" value="Unassembled WGS sequence"/>
</dbReference>
<name>A0ABN9E1K9_9NEOB</name>